<feature type="domain" description="HTH OST-type" evidence="2">
    <location>
        <begin position="220"/>
        <end position="295"/>
    </location>
</feature>
<dbReference type="EMBL" id="VVUY01000007">
    <property type="protein sequence ID" value="KAA2560270.1"/>
    <property type="molecule type" value="Genomic_DNA"/>
</dbReference>
<dbReference type="Proteomes" id="UP000323119">
    <property type="component" value="Unassembled WGS sequence"/>
</dbReference>
<protein>
    <submittedName>
        <fullName evidence="3">NYN domain-containing protein</fullName>
    </submittedName>
</protein>
<accession>A0A9P3ZIA1</accession>
<feature type="region of interest" description="Disordered" evidence="1">
    <location>
        <begin position="165"/>
        <end position="217"/>
    </location>
</feature>
<organism evidence="3 4">
    <name type="scientific">Alistipes onderdonkii</name>
    <dbReference type="NCBI Taxonomy" id="328813"/>
    <lineage>
        <taxon>Bacteria</taxon>
        <taxon>Pseudomonadati</taxon>
        <taxon>Bacteroidota</taxon>
        <taxon>Bacteroidia</taxon>
        <taxon>Bacteroidales</taxon>
        <taxon>Rikenellaceae</taxon>
        <taxon>Alistipes</taxon>
    </lineage>
</organism>
<dbReference type="Gene3D" id="3.40.50.1010">
    <property type="entry name" value="5'-nuclease"/>
    <property type="match status" value="1"/>
</dbReference>
<gene>
    <name evidence="3" type="ORF">F2S36_09030</name>
</gene>
<dbReference type="CDD" id="cd11297">
    <property type="entry name" value="PIN_LabA-like_N_1"/>
    <property type="match status" value="1"/>
</dbReference>
<evidence type="ECO:0000313" key="4">
    <source>
        <dbReference type="Proteomes" id="UP000323119"/>
    </source>
</evidence>
<name>A0A9P3ZIA1_9BACT</name>
<evidence type="ECO:0000313" key="3">
    <source>
        <dbReference type="EMBL" id="KAA2560270.1"/>
    </source>
</evidence>
<dbReference type="PANTHER" id="PTHR35811">
    <property type="entry name" value="SLR1870 PROTEIN"/>
    <property type="match status" value="1"/>
</dbReference>
<dbReference type="Gene3D" id="3.30.420.610">
    <property type="entry name" value="LOTUS domain-like"/>
    <property type="match status" value="1"/>
</dbReference>
<dbReference type="GO" id="GO:0004540">
    <property type="term" value="F:RNA nuclease activity"/>
    <property type="evidence" value="ECO:0007669"/>
    <property type="project" value="InterPro"/>
</dbReference>
<evidence type="ECO:0000259" key="2">
    <source>
        <dbReference type="PROSITE" id="PS51644"/>
    </source>
</evidence>
<dbReference type="PROSITE" id="PS51644">
    <property type="entry name" value="HTH_OST"/>
    <property type="match status" value="1"/>
</dbReference>
<dbReference type="CDD" id="cd10146">
    <property type="entry name" value="LabA_like_C"/>
    <property type="match status" value="1"/>
</dbReference>
<dbReference type="InterPro" id="IPR041966">
    <property type="entry name" value="LOTUS-like"/>
</dbReference>
<reference evidence="3 4" key="1">
    <citation type="journal article" date="2019" name="Nat. Med.">
        <title>A library of human gut bacterial isolates paired with longitudinal multiomics data enables mechanistic microbiome research.</title>
        <authorList>
            <person name="Poyet M."/>
            <person name="Groussin M."/>
            <person name="Gibbons S.M."/>
            <person name="Avila-Pacheco J."/>
            <person name="Jiang X."/>
            <person name="Kearney S.M."/>
            <person name="Perrotta A.R."/>
            <person name="Berdy B."/>
            <person name="Zhao S."/>
            <person name="Lieberman T.D."/>
            <person name="Swanson P.K."/>
            <person name="Smith M."/>
            <person name="Roesemann S."/>
            <person name="Alexander J.E."/>
            <person name="Rich S.A."/>
            <person name="Livny J."/>
            <person name="Vlamakis H."/>
            <person name="Clish C."/>
            <person name="Bullock K."/>
            <person name="Deik A."/>
            <person name="Scott J."/>
            <person name="Pierce K.A."/>
            <person name="Xavier R.J."/>
            <person name="Alm E.J."/>
        </authorList>
    </citation>
    <scope>NUCLEOTIDE SEQUENCE [LARGE SCALE GENOMIC DNA]</scope>
    <source>
        <strain evidence="3 4">BIOML-A204</strain>
    </source>
</reference>
<dbReference type="Pfam" id="PF12872">
    <property type="entry name" value="OST-HTH"/>
    <property type="match status" value="1"/>
</dbReference>
<dbReference type="InterPro" id="IPR021139">
    <property type="entry name" value="NYN"/>
</dbReference>
<dbReference type="AlphaFoldDB" id="A0A9P3ZIA1"/>
<sequence>MELSDKKFAVLIDADNISHRKIKDILDEIANYGTPTIKRIYGDFTDPKFAAWKSVLLENSITPIQQYAYTTGKNATDSALIIDAMDILHKESVNGFCIVSSDSDYTRLASRIRESGREVLGFGEKKTPKPFIKSCDKFIYVEILGQPAPAPAPVSAPAQTAAAVPAAKAATPKKTAKKHQGRNAPETDMPEAAPAEPAAAEKKVAPAPDTAQPQPIIRPIDDDFKTLLANTIEDAADDSGWAFLGIVGGVLTKKMPDFDPRNYGYKKLSLLVKSLSKIVEIEERPSENKELKLVYVRNRIR</sequence>
<evidence type="ECO:0000256" key="1">
    <source>
        <dbReference type="SAM" id="MobiDB-lite"/>
    </source>
</evidence>
<dbReference type="RefSeq" id="WP_055212106.1">
    <property type="nucleotide sequence ID" value="NZ_DAWDXQ010000014.1"/>
</dbReference>
<dbReference type="Pfam" id="PF01936">
    <property type="entry name" value="NYN"/>
    <property type="match status" value="1"/>
</dbReference>
<dbReference type="PANTHER" id="PTHR35811:SF1">
    <property type="entry name" value="HTH OST-TYPE DOMAIN-CONTAINING PROTEIN"/>
    <property type="match status" value="1"/>
</dbReference>
<proteinExistence type="predicted"/>
<comment type="caution">
    <text evidence="3">The sequence shown here is derived from an EMBL/GenBank/DDBJ whole genome shotgun (WGS) entry which is preliminary data.</text>
</comment>
<dbReference type="InterPro" id="IPR025605">
    <property type="entry name" value="OST-HTH/LOTUS_dom"/>
</dbReference>